<dbReference type="STRING" id="1304275.C41B8_09646"/>
<dbReference type="CDD" id="cd22784">
    <property type="entry name" value="DPBB_MltA_YuiC-like"/>
    <property type="match status" value="1"/>
</dbReference>
<dbReference type="eggNOG" id="COG3584">
    <property type="taxonomic scope" value="Bacteria"/>
</dbReference>
<accession>A0A084IL70</accession>
<keyword evidence="3" id="KW-1185">Reference proteome</keyword>
<protein>
    <recommendedName>
        <fullName evidence="4">3D domain-containing protein</fullName>
    </recommendedName>
</protein>
<comment type="caution">
    <text evidence="2">The sequence shown here is derived from an EMBL/GenBank/DDBJ whole genome shotgun (WGS) entry which is preliminary data.</text>
</comment>
<dbReference type="AlphaFoldDB" id="A0A084IL70"/>
<evidence type="ECO:0008006" key="4">
    <source>
        <dbReference type="Google" id="ProtNLM"/>
    </source>
</evidence>
<evidence type="ECO:0000313" key="2">
    <source>
        <dbReference type="EMBL" id="KEZ77454.1"/>
    </source>
</evidence>
<gene>
    <name evidence="2" type="ORF">C41B8_09646</name>
</gene>
<name>A0A084IL70_SALHC</name>
<feature type="chain" id="PRO_5001776722" description="3D domain-containing protein" evidence="1">
    <location>
        <begin position="17"/>
        <end position="121"/>
    </location>
</feature>
<dbReference type="Proteomes" id="UP000028302">
    <property type="component" value="Unassembled WGS sequence"/>
</dbReference>
<evidence type="ECO:0000313" key="3">
    <source>
        <dbReference type="Proteomes" id="UP000028302"/>
    </source>
</evidence>
<proteinExistence type="predicted"/>
<keyword evidence="1" id="KW-0732">Signal</keyword>
<evidence type="ECO:0000256" key="1">
    <source>
        <dbReference type="SAM" id="SignalP"/>
    </source>
</evidence>
<organism evidence="2 3">
    <name type="scientific">Salinisphaera hydrothermalis (strain C41B8)</name>
    <dbReference type="NCBI Taxonomy" id="1304275"/>
    <lineage>
        <taxon>Bacteria</taxon>
        <taxon>Pseudomonadati</taxon>
        <taxon>Pseudomonadota</taxon>
        <taxon>Gammaproteobacteria</taxon>
        <taxon>Salinisphaerales</taxon>
        <taxon>Salinisphaeraceae</taxon>
        <taxon>Salinisphaera</taxon>
    </lineage>
</organism>
<dbReference type="EMBL" id="APNK01000012">
    <property type="protein sequence ID" value="KEZ77454.1"/>
    <property type="molecule type" value="Genomic_DNA"/>
</dbReference>
<feature type="signal peptide" evidence="1">
    <location>
        <begin position="1"/>
        <end position="16"/>
    </location>
</feature>
<sequence>MAAVLLGAFTASPALAGDHSTVVTVTAYNDVPSETDDHPHTGAWDNHLGPHTVAVSPDLVARGLHDGTQIAIAGYHHDFVVRDKTADDVHNTVDIYMGRDVDKAREFGEKRLRIWWYTPDK</sequence>
<reference evidence="2 3" key="1">
    <citation type="submission" date="2013-03" db="EMBL/GenBank/DDBJ databases">
        <title>Salinisphaera hydrothermalis C41B8 Genome Sequencing.</title>
        <authorList>
            <person name="Li C."/>
            <person name="Lai Q."/>
            <person name="Shao Z."/>
        </authorList>
    </citation>
    <scope>NUCLEOTIDE SEQUENCE [LARGE SCALE GENOMIC DNA]</scope>
    <source>
        <strain evidence="2 3">C41B8</strain>
    </source>
</reference>